<sequence length="222" mass="25018">MEHGNNARDRHICKVHVTEQHHPPMIFRSEYPCQGEAKYVYPAANYSKYFLQHCFNYLLLFPGESKCTPVDKGIFDRKEETMEKTDRITGMRPAYQVKWDAIGIGASLACAVHCVLLPVIFTTFSLFGIEILENTFLEVLTVSVSMTAGGWAIWKGYMRLHRQKAVLVYFAAGLLLMIGGNFVNIVSLEMALKISGAILLVTAHIRNWRGCRDCEAHTSSIA</sequence>
<feature type="transmembrane region" description="Helical" evidence="1">
    <location>
        <begin position="135"/>
        <end position="154"/>
    </location>
</feature>
<feature type="transmembrane region" description="Helical" evidence="1">
    <location>
        <begin position="101"/>
        <end position="129"/>
    </location>
</feature>
<dbReference type="RefSeq" id="WP_247810759.1">
    <property type="nucleotide sequence ID" value="NZ_CP095855.1"/>
</dbReference>
<keyword evidence="1" id="KW-0472">Membrane</keyword>
<feature type="transmembrane region" description="Helical" evidence="1">
    <location>
        <begin position="166"/>
        <end position="186"/>
    </location>
</feature>
<evidence type="ECO:0000313" key="3">
    <source>
        <dbReference type="Proteomes" id="UP000830198"/>
    </source>
</evidence>
<keyword evidence="1" id="KW-0812">Transmembrane</keyword>
<keyword evidence="3" id="KW-1185">Reference proteome</keyword>
<name>A0ABY4HXP1_CHIFI</name>
<reference evidence="2 3" key="1">
    <citation type="submission" date="2022-04" db="EMBL/GenBank/DDBJ databases">
        <title>The arsenic-methylating capacity of Chitinophaga filiformis YT5 during chitin decomposition.</title>
        <authorList>
            <person name="Chen G."/>
            <person name="Liang Y."/>
        </authorList>
    </citation>
    <scope>NUCLEOTIDE SEQUENCE [LARGE SCALE GENOMIC DNA]</scope>
    <source>
        <strain evidence="2 3">YT5</strain>
    </source>
</reference>
<organism evidence="2 3">
    <name type="scientific">Chitinophaga filiformis</name>
    <name type="common">Myxococcus filiformis</name>
    <name type="synonym">Flexibacter filiformis</name>
    <dbReference type="NCBI Taxonomy" id="104663"/>
    <lineage>
        <taxon>Bacteria</taxon>
        <taxon>Pseudomonadati</taxon>
        <taxon>Bacteroidota</taxon>
        <taxon>Chitinophagia</taxon>
        <taxon>Chitinophagales</taxon>
        <taxon>Chitinophagaceae</taxon>
        <taxon>Chitinophaga</taxon>
    </lineage>
</organism>
<protein>
    <submittedName>
        <fullName evidence="2">MerC domain-containing protein</fullName>
    </submittedName>
</protein>
<gene>
    <name evidence="2" type="ORF">MYF79_25760</name>
</gene>
<dbReference type="EMBL" id="CP095855">
    <property type="protein sequence ID" value="UPK68365.1"/>
    <property type="molecule type" value="Genomic_DNA"/>
</dbReference>
<evidence type="ECO:0000313" key="2">
    <source>
        <dbReference type="EMBL" id="UPK68365.1"/>
    </source>
</evidence>
<dbReference type="Pfam" id="PF03203">
    <property type="entry name" value="MerC"/>
    <property type="match status" value="1"/>
</dbReference>
<evidence type="ECO:0000256" key="1">
    <source>
        <dbReference type="SAM" id="Phobius"/>
    </source>
</evidence>
<dbReference type="Proteomes" id="UP000830198">
    <property type="component" value="Chromosome"/>
</dbReference>
<keyword evidence="1" id="KW-1133">Transmembrane helix</keyword>
<accession>A0ABY4HXP1</accession>
<dbReference type="InterPro" id="IPR004891">
    <property type="entry name" value="Mercury-R_MerC"/>
</dbReference>
<proteinExistence type="predicted"/>